<comment type="subcellular location">
    <subcellularLocation>
        <location evidence="1">Nucleus</location>
    </subcellularLocation>
</comment>
<accession>A0A899FYZ2</accession>
<evidence type="ECO:0000256" key="9">
    <source>
        <dbReference type="SAM" id="MobiDB-lite"/>
    </source>
</evidence>
<evidence type="ECO:0000313" key="13">
    <source>
        <dbReference type="Proteomes" id="UP000663699"/>
    </source>
</evidence>
<evidence type="ECO:0000313" key="12">
    <source>
        <dbReference type="EMBL" id="QSL65212.1"/>
    </source>
</evidence>
<feature type="domain" description="Pre-mRNA processing factor 4 (PRP4)-like" evidence="11">
    <location>
        <begin position="98"/>
        <end position="122"/>
    </location>
</feature>
<proteinExistence type="inferred from homology"/>
<feature type="region of interest" description="Disordered" evidence="9">
    <location>
        <begin position="38"/>
        <end position="59"/>
    </location>
</feature>
<evidence type="ECO:0000256" key="3">
    <source>
        <dbReference type="ARBA" id="ARBA00018242"/>
    </source>
</evidence>
<dbReference type="InterPro" id="IPR039979">
    <property type="entry name" value="PRPF18"/>
</dbReference>
<feature type="coiled-coil region" evidence="8">
    <location>
        <begin position="125"/>
        <end position="179"/>
    </location>
</feature>
<evidence type="ECO:0000256" key="2">
    <source>
        <dbReference type="ARBA" id="ARBA00008137"/>
    </source>
</evidence>
<dbReference type="InterPro" id="IPR014906">
    <property type="entry name" value="PRP4-like"/>
</dbReference>
<dbReference type="GO" id="GO:0000350">
    <property type="term" value="P:generation of catalytic spliceosome for second transesterification step"/>
    <property type="evidence" value="ECO:0007669"/>
    <property type="project" value="TreeGrafter"/>
</dbReference>
<sequence>MNLLADEILKKREEIRSVTSQNSQKYVKQGDLEKKREKAYYEEKERADNEKEEERKKKRELLAQEEEKRLLFKKRYQESRLEKKGELSIKNISEEELVKKFRERNQPICLFGETFEDRKERLAILECIEERKRKQDEMLENAESGGKGLEFKDEIETLRREAEKDESVLNINLSDLKNNPENLYKKILVYFEILIELWKKTLDERPDEIKKSKQGKSVSANQQQSQKDLQVFFNLLKKKTMKSGILEGVSKITYYCQRREYIKANDAYLQLSIGNAAWPIGVTMVGIHERSAREKLHTGQTGHVLNDEATRKWLQAIKRLLTFIQSAKPPDDRNQLMG</sequence>
<keyword evidence="4" id="KW-0507">mRNA processing</keyword>
<dbReference type="Gene3D" id="4.10.280.110">
    <property type="entry name" value="Pre-mRNA processing factor 4 domain"/>
    <property type="match status" value="1"/>
</dbReference>
<gene>
    <name evidence="12" type="ORF">MERGE_002519</name>
</gene>
<dbReference type="SUPFAM" id="SSF47938">
    <property type="entry name" value="Functional domain of the splicing factor Prp18"/>
    <property type="match status" value="1"/>
</dbReference>
<keyword evidence="5" id="KW-0747">Spliceosome</keyword>
<evidence type="ECO:0000256" key="6">
    <source>
        <dbReference type="ARBA" id="ARBA00023187"/>
    </source>
</evidence>
<evidence type="ECO:0000256" key="7">
    <source>
        <dbReference type="ARBA" id="ARBA00023242"/>
    </source>
</evidence>
<evidence type="ECO:0000256" key="8">
    <source>
        <dbReference type="SAM" id="Coils"/>
    </source>
</evidence>
<keyword evidence="13" id="KW-1185">Reference proteome</keyword>
<dbReference type="GO" id="GO:0005682">
    <property type="term" value="C:U5 snRNP"/>
    <property type="evidence" value="ECO:0007669"/>
    <property type="project" value="TreeGrafter"/>
</dbReference>
<comment type="similarity">
    <text evidence="2">Belongs to the PRP18 family.</text>
</comment>
<evidence type="ECO:0000259" key="11">
    <source>
        <dbReference type="Pfam" id="PF08799"/>
    </source>
</evidence>
<keyword evidence="8" id="KW-0175">Coiled coil</keyword>
<dbReference type="GO" id="GO:0046540">
    <property type="term" value="C:U4/U6 x U5 tri-snRNP complex"/>
    <property type="evidence" value="ECO:0007669"/>
    <property type="project" value="TreeGrafter"/>
</dbReference>
<dbReference type="GO" id="GO:0071021">
    <property type="term" value="C:U2-type post-spliceosomal complex"/>
    <property type="evidence" value="ECO:0007669"/>
    <property type="project" value="TreeGrafter"/>
</dbReference>
<feature type="domain" description="Prp18" evidence="10">
    <location>
        <begin position="189"/>
        <end position="329"/>
    </location>
</feature>
<dbReference type="InterPro" id="IPR004098">
    <property type="entry name" value="Prp18"/>
</dbReference>
<evidence type="ECO:0000256" key="1">
    <source>
        <dbReference type="ARBA" id="ARBA00004123"/>
    </source>
</evidence>
<dbReference type="Gene3D" id="1.20.940.10">
    <property type="entry name" value="Functional domain of the splicing factor Prp18"/>
    <property type="match status" value="1"/>
</dbReference>
<keyword evidence="7" id="KW-0539">Nucleus</keyword>
<evidence type="ECO:0000259" key="10">
    <source>
        <dbReference type="Pfam" id="PF02840"/>
    </source>
</evidence>
<evidence type="ECO:0000256" key="4">
    <source>
        <dbReference type="ARBA" id="ARBA00022664"/>
    </source>
</evidence>
<evidence type="ECO:0000256" key="5">
    <source>
        <dbReference type="ARBA" id="ARBA00022728"/>
    </source>
</evidence>
<reference evidence="12" key="1">
    <citation type="submission" date="2020-06" db="EMBL/GenBank/DDBJ databases">
        <title>Genomes of multiple members of Pneumocystis genus reveal paths to human pathogen Pneumocystis jirovecii.</title>
        <authorList>
            <person name="Cisse O.H."/>
            <person name="Ma L."/>
            <person name="Dekker J."/>
            <person name="Khil P."/>
            <person name="Jo J."/>
            <person name="Brenchley J."/>
            <person name="Blair R."/>
            <person name="Pahar B."/>
            <person name="Chabe M."/>
            <person name="Van Rompay K.A."/>
            <person name="Keesler R."/>
            <person name="Sukura A."/>
            <person name="Hirsch V."/>
            <person name="Kutty G."/>
            <person name="Liu Y."/>
            <person name="Peng L."/>
            <person name="Chen J."/>
            <person name="Song J."/>
            <person name="Weissenbacher-Lang C."/>
            <person name="Xu J."/>
            <person name="Upham N.S."/>
            <person name="Stajich J.E."/>
            <person name="Cuomo C.A."/>
            <person name="Cushion M.T."/>
            <person name="Kovacs J.A."/>
        </authorList>
    </citation>
    <scope>NUCLEOTIDE SEQUENCE</scope>
    <source>
        <strain evidence="12">2A</strain>
    </source>
</reference>
<dbReference type="AlphaFoldDB" id="A0A899FYZ2"/>
<dbReference type="OrthoDB" id="10261918at2759"/>
<dbReference type="SUPFAM" id="SSF158230">
    <property type="entry name" value="PRP4-like"/>
    <property type="match status" value="1"/>
</dbReference>
<dbReference type="Pfam" id="PF02840">
    <property type="entry name" value="Prp18"/>
    <property type="match status" value="1"/>
</dbReference>
<dbReference type="PANTHER" id="PTHR13007:SF19">
    <property type="entry name" value="PRE-MRNA-SPLICING FACTOR 18"/>
    <property type="match status" value="1"/>
</dbReference>
<name>A0A899FYZ2_9ASCO</name>
<dbReference type="Proteomes" id="UP000663699">
    <property type="component" value="Chromosome 5"/>
</dbReference>
<organism evidence="12 13">
    <name type="scientific">Pneumocystis wakefieldiae</name>
    <dbReference type="NCBI Taxonomy" id="38082"/>
    <lineage>
        <taxon>Eukaryota</taxon>
        <taxon>Fungi</taxon>
        <taxon>Dikarya</taxon>
        <taxon>Ascomycota</taxon>
        <taxon>Taphrinomycotina</taxon>
        <taxon>Pneumocystomycetes</taxon>
        <taxon>Pneumocystaceae</taxon>
        <taxon>Pneumocystis</taxon>
    </lineage>
</organism>
<dbReference type="InterPro" id="IPR036285">
    <property type="entry name" value="PRP4-like_sf"/>
</dbReference>
<dbReference type="EMBL" id="CP054536">
    <property type="protein sequence ID" value="QSL65212.1"/>
    <property type="molecule type" value="Genomic_DNA"/>
</dbReference>
<dbReference type="PANTHER" id="PTHR13007">
    <property type="entry name" value="PRE-MRNA SPLICING FACTOR-RELATED"/>
    <property type="match status" value="1"/>
</dbReference>
<dbReference type="Pfam" id="PF08799">
    <property type="entry name" value="PRP4"/>
    <property type="match status" value="1"/>
</dbReference>
<protein>
    <recommendedName>
        <fullName evidence="3">Pre-mRNA-splicing factor 18</fullName>
    </recommendedName>
</protein>
<keyword evidence="6" id="KW-0508">mRNA splicing</keyword>